<evidence type="ECO:0000313" key="1">
    <source>
        <dbReference type="EMBL" id="GAW25206.1"/>
    </source>
</evidence>
<sequence length="54" mass="6163">MKKRDLDKDPDKDPKTLTHWGLRIVLLSLSLNLSTKPSSMKRASLNLTKRRGDS</sequence>
<keyword evidence="2" id="KW-1185">Reference proteome</keyword>
<reference evidence="1" key="1">
    <citation type="submission" date="2016-03" db="EMBL/GenBank/DDBJ databases">
        <title>Draft genome sequence of Rosellinia necatrix.</title>
        <authorList>
            <person name="Kanematsu S."/>
        </authorList>
    </citation>
    <scope>NUCLEOTIDE SEQUENCE [LARGE SCALE GENOMIC DNA]</scope>
    <source>
        <strain evidence="1">W97</strain>
    </source>
</reference>
<dbReference type="EMBL" id="DF977447">
    <property type="protein sequence ID" value="GAW25206.1"/>
    <property type="molecule type" value="Genomic_DNA"/>
</dbReference>
<dbReference type="Proteomes" id="UP000054516">
    <property type="component" value="Unassembled WGS sequence"/>
</dbReference>
<protein>
    <submittedName>
        <fullName evidence="1">Uncharacterized protein</fullName>
    </submittedName>
</protein>
<accession>A0A1S8A527</accession>
<gene>
    <name evidence="1" type="ORF">SAMD00023353_0204240</name>
</gene>
<evidence type="ECO:0000313" key="2">
    <source>
        <dbReference type="Proteomes" id="UP000054516"/>
    </source>
</evidence>
<name>A0A1S8A527_ROSNE</name>
<dbReference type="AlphaFoldDB" id="A0A1S8A527"/>
<proteinExistence type="predicted"/>
<organism evidence="1">
    <name type="scientific">Rosellinia necatrix</name>
    <name type="common">White root-rot fungus</name>
    <dbReference type="NCBI Taxonomy" id="77044"/>
    <lineage>
        <taxon>Eukaryota</taxon>
        <taxon>Fungi</taxon>
        <taxon>Dikarya</taxon>
        <taxon>Ascomycota</taxon>
        <taxon>Pezizomycotina</taxon>
        <taxon>Sordariomycetes</taxon>
        <taxon>Xylariomycetidae</taxon>
        <taxon>Xylariales</taxon>
        <taxon>Xylariaceae</taxon>
        <taxon>Rosellinia</taxon>
    </lineage>
</organism>